<dbReference type="InterPro" id="IPR015797">
    <property type="entry name" value="NUDIX_hydrolase-like_dom_sf"/>
</dbReference>
<organism evidence="8 9">
    <name type="scientific">Vibrio artabrorum</name>
    <dbReference type="NCBI Taxonomy" id="446374"/>
    <lineage>
        <taxon>Bacteria</taxon>
        <taxon>Pseudomonadati</taxon>
        <taxon>Pseudomonadota</taxon>
        <taxon>Gammaproteobacteria</taxon>
        <taxon>Vibrionales</taxon>
        <taxon>Vibrionaceae</taxon>
        <taxon>Vibrio</taxon>
    </lineage>
</organism>
<keyword evidence="3" id="KW-0479">Metal-binding</keyword>
<accession>A0ABT8CJ72</accession>
<name>A0ABT8CJ72_9VIBR</name>
<dbReference type="NCBIfam" id="NF007980">
    <property type="entry name" value="PRK10707.1"/>
    <property type="match status" value="1"/>
</dbReference>
<dbReference type="InterPro" id="IPR000086">
    <property type="entry name" value="NUDIX_hydrolase_dom"/>
</dbReference>
<dbReference type="SUPFAM" id="SSF55811">
    <property type="entry name" value="Nudix"/>
    <property type="match status" value="1"/>
</dbReference>
<comment type="cofactor">
    <cofactor evidence="1">
        <name>Mn(2+)</name>
        <dbReference type="ChEBI" id="CHEBI:29035"/>
    </cofactor>
</comment>
<feature type="domain" description="Nudix hydrolase" evidence="7">
    <location>
        <begin position="34"/>
        <end position="168"/>
    </location>
</feature>
<dbReference type="Pfam" id="PF00293">
    <property type="entry name" value="NUDIX"/>
    <property type="match status" value="1"/>
</dbReference>
<evidence type="ECO:0000256" key="3">
    <source>
        <dbReference type="ARBA" id="ARBA00022723"/>
    </source>
</evidence>
<evidence type="ECO:0000256" key="6">
    <source>
        <dbReference type="ARBA" id="ARBA00023211"/>
    </source>
</evidence>
<evidence type="ECO:0000313" key="9">
    <source>
        <dbReference type="Proteomes" id="UP001223712"/>
    </source>
</evidence>
<evidence type="ECO:0000256" key="5">
    <source>
        <dbReference type="ARBA" id="ARBA00022842"/>
    </source>
</evidence>
<keyword evidence="5" id="KW-0460">Magnesium</keyword>
<keyword evidence="9" id="KW-1185">Reference proteome</keyword>
<reference evidence="9" key="1">
    <citation type="journal article" date="2019" name="Int. J. Syst. Evol. Microbiol.">
        <title>The Global Catalogue of Microorganisms (GCM) 10K type strain sequencing project: providing services to taxonomists for standard genome sequencing and annotation.</title>
        <authorList>
            <consortium name="The Broad Institute Genomics Platform"/>
            <consortium name="The Broad Institute Genome Sequencing Center for Infectious Disease"/>
            <person name="Wu L."/>
            <person name="Ma J."/>
        </authorList>
    </citation>
    <scope>NUCLEOTIDE SEQUENCE [LARGE SCALE GENOMIC DNA]</scope>
    <source>
        <strain evidence="9">CECT 7226</strain>
    </source>
</reference>
<evidence type="ECO:0000256" key="2">
    <source>
        <dbReference type="ARBA" id="ARBA00001946"/>
    </source>
</evidence>
<dbReference type="InterPro" id="IPR045121">
    <property type="entry name" value="CoAse"/>
</dbReference>
<proteinExistence type="predicted"/>
<evidence type="ECO:0000256" key="1">
    <source>
        <dbReference type="ARBA" id="ARBA00001936"/>
    </source>
</evidence>
<evidence type="ECO:0000259" key="7">
    <source>
        <dbReference type="PROSITE" id="PS51462"/>
    </source>
</evidence>
<sequence length="199" mass="22393">MNKENFLQQFQLIPTVGYHPESIERVSHISGDQLRKAAVVVGLVEREDGLHVIFTKRAAHLKHHPGQVSFPGGKHELSDPSLQFTALRELHEEVGIRSDQVEIVGQLPALSTISKFSVTPIVVMVDPDYQAIIDENEVASIFEVPASYVLDQAKLHSHTVNFKKIKHRVFAMPFQEHLIWGVTAQIIQSMQQHVLQPTT</sequence>
<dbReference type="CDD" id="cd03426">
    <property type="entry name" value="NUDIX_CoAse_Nudt7"/>
    <property type="match status" value="1"/>
</dbReference>
<dbReference type="PANTHER" id="PTHR12992:SF11">
    <property type="entry name" value="MITOCHONDRIAL COENZYME A DIPHOSPHATASE NUDT8"/>
    <property type="match status" value="1"/>
</dbReference>
<comment type="cofactor">
    <cofactor evidence="2">
        <name>Mg(2+)</name>
        <dbReference type="ChEBI" id="CHEBI:18420"/>
    </cofactor>
</comment>
<protein>
    <submittedName>
        <fullName evidence="8">CoA pyrophosphatase</fullName>
    </submittedName>
</protein>
<keyword evidence="6" id="KW-0464">Manganese</keyword>
<dbReference type="PROSITE" id="PS51462">
    <property type="entry name" value="NUDIX"/>
    <property type="match status" value="1"/>
</dbReference>
<evidence type="ECO:0000256" key="4">
    <source>
        <dbReference type="ARBA" id="ARBA00022801"/>
    </source>
</evidence>
<dbReference type="Gene3D" id="3.90.79.10">
    <property type="entry name" value="Nucleoside Triphosphate Pyrophosphohydrolase"/>
    <property type="match status" value="1"/>
</dbReference>
<keyword evidence="4" id="KW-0378">Hydrolase</keyword>
<dbReference type="EMBL" id="JAUFQY010000001">
    <property type="protein sequence ID" value="MDN3701529.1"/>
    <property type="molecule type" value="Genomic_DNA"/>
</dbReference>
<evidence type="ECO:0000313" key="8">
    <source>
        <dbReference type="EMBL" id="MDN3701529.1"/>
    </source>
</evidence>
<dbReference type="RefSeq" id="WP_261837493.1">
    <property type="nucleotide sequence ID" value="NZ_AP025458.1"/>
</dbReference>
<comment type="caution">
    <text evidence="8">The sequence shown here is derived from an EMBL/GenBank/DDBJ whole genome shotgun (WGS) entry which is preliminary data.</text>
</comment>
<gene>
    <name evidence="8" type="ORF">QWY96_12675</name>
</gene>
<dbReference type="PANTHER" id="PTHR12992">
    <property type="entry name" value="NUDIX HYDROLASE"/>
    <property type="match status" value="1"/>
</dbReference>
<dbReference type="Proteomes" id="UP001223712">
    <property type="component" value="Unassembled WGS sequence"/>
</dbReference>